<proteinExistence type="predicted"/>
<name>A0AAD4EPF9_9PEZI</name>
<evidence type="ECO:0000313" key="1">
    <source>
        <dbReference type="EMBL" id="KAG7285058.1"/>
    </source>
</evidence>
<comment type="caution">
    <text evidence="1">The sequence shown here is derived from an EMBL/GenBank/DDBJ whole genome shotgun (WGS) entry which is preliminary data.</text>
</comment>
<accession>A0AAD4EPF9</accession>
<organism evidence="1 2">
    <name type="scientific">Staphylotrichum longicolle</name>
    <dbReference type="NCBI Taxonomy" id="669026"/>
    <lineage>
        <taxon>Eukaryota</taxon>
        <taxon>Fungi</taxon>
        <taxon>Dikarya</taxon>
        <taxon>Ascomycota</taxon>
        <taxon>Pezizomycotina</taxon>
        <taxon>Sordariomycetes</taxon>
        <taxon>Sordariomycetidae</taxon>
        <taxon>Sordariales</taxon>
        <taxon>Chaetomiaceae</taxon>
        <taxon>Staphylotrichum</taxon>
    </lineage>
</organism>
<dbReference type="AlphaFoldDB" id="A0AAD4EPF9"/>
<protein>
    <submittedName>
        <fullName evidence="1">Uncharacterized protein</fullName>
    </submittedName>
</protein>
<gene>
    <name evidence="1" type="ORF">NEMBOFW57_009678</name>
</gene>
<reference evidence="1" key="1">
    <citation type="submission" date="2023-02" db="EMBL/GenBank/DDBJ databases">
        <authorList>
            <person name="Palmer J.M."/>
        </authorList>
    </citation>
    <scope>NUCLEOTIDE SEQUENCE</scope>
    <source>
        <strain evidence="1">FW57</strain>
    </source>
</reference>
<sequence>MRGVAQETTLSRSEEVRIMRALYHCETYHHLFGRSRGPRCNAFRFHEINHIFFSLFDPWESEAVGCIDMFVRQRYDAIFDEVQADLHHTSPRLGKPKGATNRNQLLKFEAEREDYMENIVSRGLTFTVRLLAIDDHDTLVRRMKHYLKDEHNLDYPLKWSLDTLAQDDRRVMLGTNARDEAEARRDPIEFTGDTVPPAGPPLGWVLLWGGRYSNLCGEYVPRTVRQ</sequence>
<evidence type="ECO:0000313" key="2">
    <source>
        <dbReference type="Proteomes" id="UP001197093"/>
    </source>
</evidence>
<dbReference type="EMBL" id="JAHCVI010000005">
    <property type="protein sequence ID" value="KAG7285058.1"/>
    <property type="molecule type" value="Genomic_DNA"/>
</dbReference>
<keyword evidence="2" id="KW-1185">Reference proteome</keyword>
<dbReference type="Proteomes" id="UP001197093">
    <property type="component" value="Unassembled WGS sequence"/>
</dbReference>